<dbReference type="PANTHER" id="PTHR35869">
    <property type="entry name" value="OUTER-MEMBRANE LIPOPROTEIN CARRIER PROTEIN"/>
    <property type="match status" value="1"/>
</dbReference>
<gene>
    <name evidence="4" type="ORF">SAMN05444682_102349</name>
</gene>
<name>A0A1I3FIC4_9SPHI</name>
<evidence type="ECO:0000313" key="4">
    <source>
        <dbReference type="EMBL" id="SFI10998.1"/>
    </source>
</evidence>
<dbReference type="PANTHER" id="PTHR35869:SF1">
    <property type="entry name" value="OUTER-MEMBRANE LIPOPROTEIN CARRIER PROTEIN"/>
    <property type="match status" value="1"/>
</dbReference>
<feature type="signal peptide" evidence="2">
    <location>
        <begin position="1"/>
        <end position="22"/>
    </location>
</feature>
<dbReference type="CDD" id="cd16325">
    <property type="entry name" value="LolA"/>
    <property type="match status" value="1"/>
</dbReference>
<dbReference type="GO" id="GO:0006367">
    <property type="term" value="P:transcription initiation at RNA polymerase II promoter"/>
    <property type="evidence" value="ECO:0007669"/>
    <property type="project" value="InterPro"/>
</dbReference>
<dbReference type="STRING" id="1477437.SAMN05444682_102349"/>
<dbReference type="Proteomes" id="UP000198670">
    <property type="component" value="Unassembled WGS sequence"/>
</dbReference>
<dbReference type="InterPro" id="IPR029046">
    <property type="entry name" value="LolA/LolB/LppX"/>
</dbReference>
<accession>A0A1I3FIC4</accession>
<dbReference type="SUPFAM" id="SSF89392">
    <property type="entry name" value="Prokaryotic lipoproteins and lipoprotein localization factors"/>
    <property type="match status" value="1"/>
</dbReference>
<dbReference type="RefSeq" id="WP_090625213.1">
    <property type="nucleotide sequence ID" value="NZ_FOQO01000002.1"/>
</dbReference>
<evidence type="ECO:0000256" key="1">
    <source>
        <dbReference type="ARBA" id="ARBA00022729"/>
    </source>
</evidence>
<dbReference type="InterPro" id="IPR004564">
    <property type="entry name" value="OM_lipoprot_carrier_LolA-like"/>
</dbReference>
<protein>
    <submittedName>
        <fullName evidence="4">Outer membrane lipoprotein carrier protein</fullName>
    </submittedName>
</protein>
<evidence type="ECO:0000313" key="5">
    <source>
        <dbReference type="Proteomes" id="UP000198670"/>
    </source>
</evidence>
<proteinExistence type="predicted"/>
<dbReference type="PROSITE" id="PS51351">
    <property type="entry name" value="TFIIE_BETA_C"/>
    <property type="match status" value="1"/>
</dbReference>
<feature type="domain" description="TFIIE beta" evidence="3">
    <location>
        <begin position="1"/>
        <end position="80"/>
    </location>
</feature>
<dbReference type="InterPro" id="IPR003166">
    <property type="entry name" value="TFIIE_bsu_DNA-bd"/>
</dbReference>
<keyword evidence="4" id="KW-0449">Lipoprotein</keyword>
<dbReference type="EMBL" id="FOQO01000002">
    <property type="protein sequence ID" value="SFI10998.1"/>
    <property type="molecule type" value="Genomic_DNA"/>
</dbReference>
<dbReference type="Pfam" id="PF03548">
    <property type="entry name" value="LolA"/>
    <property type="match status" value="1"/>
</dbReference>
<sequence length="214" mass="24377">MHIRKISLIGIVLFLVSLTVAAQQPLTASEIATLKEKTAASAKKLQSLESSFTQTKQLSYLENVIVSTGKLYFKPPRKIRWEYISPTPYTVVFHHDKMYTRNEAGKTSQTDLGANRRFSTLNELLTKTVQEGIFFDEDRFTISYSKSKQEYAAVLTPKEKALNKYIKQIELTIDGSSFLVKKVKIVDPSSDYTQLDFANQRKNIPIPEDKFIAK</sequence>
<feature type="chain" id="PRO_5011761914" evidence="2">
    <location>
        <begin position="23"/>
        <end position="214"/>
    </location>
</feature>
<dbReference type="Gene3D" id="2.50.20.10">
    <property type="entry name" value="Lipoprotein localisation LolA/LolB/LppX"/>
    <property type="match status" value="1"/>
</dbReference>
<dbReference type="AlphaFoldDB" id="A0A1I3FIC4"/>
<dbReference type="OrthoDB" id="1027451at2"/>
<organism evidence="4 5">
    <name type="scientific">Parapedobacter indicus</name>
    <dbReference type="NCBI Taxonomy" id="1477437"/>
    <lineage>
        <taxon>Bacteria</taxon>
        <taxon>Pseudomonadati</taxon>
        <taxon>Bacteroidota</taxon>
        <taxon>Sphingobacteriia</taxon>
        <taxon>Sphingobacteriales</taxon>
        <taxon>Sphingobacteriaceae</taxon>
        <taxon>Parapedobacter</taxon>
    </lineage>
</organism>
<keyword evidence="5" id="KW-1185">Reference proteome</keyword>
<evidence type="ECO:0000259" key="3">
    <source>
        <dbReference type="PROSITE" id="PS51351"/>
    </source>
</evidence>
<keyword evidence="1 2" id="KW-0732">Signal</keyword>
<reference evidence="4 5" key="1">
    <citation type="submission" date="2016-10" db="EMBL/GenBank/DDBJ databases">
        <authorList>
            <person name="de Groot N.N."/>
        </authorList>
    </citation>
    <scope>NUCLEOTIDE SEQUENCE [LARGE SCALE GENOMIC DNA]</scope>
    <source>
        <strain evidence="4 5">RK1</strain>
    </source>
</reference>
<evidence type="ECO:0000256" key="2">
    <source>
        <dbReference type="SAM" id="SignalP"/>
    </source>
</evidence>